<feature type="transmembrane region" description="Helical" evidence="1">
    <location>
        <begin position="6"/>
        <end position="24"/>
    </location>
</feature>
<keyword evidence="1" id="KW-0472">Membrane</keyword>
<keyword evidence="1" id="KW-1133">Transmembrane helix</keyword>
<protein>
    <recommendedName>
        <fullName evidence="3">Secreted protein</fullName>
    </recommendedName>
</protein>
<dbReference type="EMBL" id="CP108264">
    <property type="protein sequence ID" value="WTU76407.1"/>
    <property type="molecule type" value="Genomic_DNA"/>
</dbReference>
<evidence type="ECO:0008006" key="3">
    <source>
        <dbReference type="Google" id="ProtNLM"/>
    </source>
</evidence>
<accession>A0AAU2JUE0</accession>
<name>A0AAU2JUE0_9ACTN</name>
<gene>
    <name evidence="2" type="ORF">OG327_25500</name>
</gene>
<evidence type="ECO:0000256" key="1">
    <source>
        <dbReference type="SAM" id="Phobius"/>
    </source>
</evidence>
<reference evidence="2" key="1">
    <citation type="submission" date="2022-10" db="EMBL/GenBank/DDBJ databases">
        <title>The complete genomes of actinobacterial strains from the NBC collection.</title>
        <authorList>
            <person name="Joergensen T.S."/>
            <person name="Alvarez Arevalo M."/>
            <person name="Sterndorff E.B."/>
            <person name="Faurdal D."/>
            <person name="Vuksanovic O."/>
            <person name="Mourched A.-S."/>
            <person name="Charusanti P."/>
            <person name="Shaw S."/>
            <person name="Blin K."/>
            <person name="Weber T."/>
        </authorList>
    </citation>
    <scope>NUCLEOTIDE SEQUENCE</scope>
    <source>
        <strain evidence="2">NBC_00049</strain>
    </source>
</reference>
<evidence type="ECO:0000313" key="2">
    <source>
        <dbReference type="EMBL" id="WTU76407.1"/>
    </source>
</evidence>
<dbReference type="AlphaFoldDB" id="A0AAU2JUE0"/>
<proteinExistence type="predicted"/>
<sequence length="156" mass="17325">MDTVFASLVAVAGTLIGSLSTYLFQRRTTERSEARAREERVRQERLAAYSGYAGAVTDLKRAQITLWFRRRAVPRDEERFAEALLESDRHGAAAETAAFRLRLVADDRDLRPLMEAISAKLGEITHADDRRGLIAIEAQFEEAVGAFLDAAASRLG</sequence>
<keyword evidence="1" id="KW-0812">Transmembrane</keyword>
<organism evidence="2">
    <name type="scientific">Streptomyces sp. NBC_00049</name>
    <dbReference type="NCBI Taxonomy" id="2903617"/>
    <lineage>
        <taxon>Bacteria</taxon>
        <taxon>Bacillati</taxon>
        <taxon>Actinomycetota</taxon>
        <taxon>Actinomycetes</taxon>
        <taxon>Kitasatosporales</taxon>
        <taxon>Streptomycetaceae</taxon>
        <taxon>Streptomyces</taxon>
    </lineage>
</organism>